<dbReference type="EMBL" id="JAIQCV010000008">
    <property type="protein sequence ID" value="KAH1072347.1"/>
    <property type="molecule type" value="Genomic_DNA"/>
</dbReference>
<evidence type="ECO:0000256" key="1">
    <source>
        <dbReference type="SAM" id="MobiDB-lite"/>
    </source>
</evidence>
<feature type="compositionally biased region" description="Basic and acidic residues" evidence="1">
    <location>
        <begin position="147"/>
        <end position="156"/>
    </location>
</feature>
<reference evidence="2 3" key="1">
    <citation type="journal article" date="2021" name="Plant Biotechnol. J.">
        <title>Multi-omics assisted identification of the key and species-specific regulatory components of drought-tolerant mechanisms in Gossypium stocksii.</title>
        <authorList>
            <person name="Yu D."/>
            <person name="Ke L."/>
            <person name="Zhang D."/>
            <person name="Wu Y."/>
            <person name="Sun Y."/>
            <person name="Mei J."/>
            <person name="Sun J."/>
            <person name="Sun Y."/>
        </authorList>
    </citation>
    <scope>NUCLEOTIDE SEQUENCE [LARGE SCALE GENOMIC DNA]</scope>
    <source>
        <strain evidence="3">cv. E1</strain>
        <tissue evidence="2">Leaf</tissue>
    </source>
</reference>
<feature type="region of interest" description="Disordered" evidence="1">
    <location>
        <begin position="147"/>
        <end position="187"/>
    </location>
</feature>
<feature type="compositionally biased region" description="Basic and acidic residues" evidence="1">
    <location>
        <begin position="164"/>
        <end position="177"/>
    </location>
</feature>
<organism evidence="2 3">
    <name type="scientific">Gossypium stocksii</name>
    <dbReference type="NCBI Taxonomy" id="47602"/>
    <lineage>
        <taxon>Eukaryota</taxon>
        <taxon>Viridiplantae</taxon>
        <taxon>Streptophyta</taxon>
        <taxon>Embryophyta</taxon>
        <taxon>Tracheophyta</taxon>
        <taxon>Spermatophyta</taxon>
        <taxon>Magnoliopsida</taxon>
        <taxon>eudicotyledons</taxon>
        <taxon>Gunneridae</taxon>
        <taxon>Pentapetalae</taxon>
        <taxon>rosids</taxon>
        <taxon>malvids</taxon>
        <taxon>Malvales</taxon>
        <taxon>Malvaceae</taxon>
        <taxon>Malvoideae</taxon>
        <taxon>Gossypium</taxon>
    </lineage>
</organism>
<proteinExistence type="predicted"/>
<evidence type="ECO:0000313" key="2">
    <source>
        <dbReference type="EMBL" id="KAH1072347.1"/>
    </source>
</evidence>
<keyword evidence="3" id="KW-1185">Reference proteome</keyword>
<accession>A0A9D3ZWH8</accession>
<gene>
    <name evidence="2" type="ORF">J1N35_024675</name>
</gene>
<protein>
    <submittedName>
        <fullName evidence="2">Uncharacterized protein</fullName>
    </submittedName>
</protein>
<name>A0A9D3ZWH8_9ROSI</name>
<evidence type="ECO:0000313" key="3">
    <source>
        <dbReference type="Proteomes" id="UP000828251"/>
    </source>
</evidence>
<dbReference type="Proteomes" id="UP000828251">
    <property type="component" value="Unassembled WGS sequence"/>
</dbReference>
<comment type="caution">
    <text evidence="2">The sequence shown here is derived from an EMBL/GenBank/DDBJ whole genome shotgun (WGS) entry which is preliminary data.</text>
</comment>
<sequence>MEDEFVINLVLAIFAQHNLLQIAFEPLAATARMRLKFISTRICPATDMCNIDTFQMTLLYAILKKERICVGTWIYWSMLQCARENKRRCGATGLCLTTKQVSDLGIECGIYYKESKTKESDKDQIVLRSFDGCKNLDEDYARKNELKVPQFPKEKELEEEEDLGKDSEKESEGKPNKANETSDPDSD</sequence>
<dbReference type="AlphaFoldDB" id="A0A9D3ZWH8"/>